<evidence type="ECO:0000259" key="1">
    <source>
        <dbReference type="Pfam" id="PF05685"/>
    </source>
</evidence>
<keyword evidence="3" id="KW-1185">Reference proteome</keyword>
<accession>A0ABV9TYK3</accession>
<reference evidence="3" key="1">
    <citation type="journal article" date="2019" name="Int. J. Syst. Evol. Microbiol.">
        <title>The Global Catalogue of Microorganisms (GCM) 10K type strain sequencing project: providing services to taxonomists for standard genome sequencing and annotation.</title>
        <authorList>
            <consortium name="The Broad Institute Genomics Platform"/>
            <consortium name="The Broad Institute Genome Sequencing Center for Infectious Disease"/>
            <person name="Wu L."/>
            <person name="Ma J."/>
        </authorList>
    </citation>
    <scope>NUCLEOTIDE SEQUENCE [LARGE SCALE GENOMIC DNA]</scope>
    <source>
        <strain evidence="3">KLKA75</strain>
    </source>
</reference>
<feature type="domain" description="Putative restriction endonuclease" evidence="1">
    <location>
        <begin position="31"/>
        <end position="179"/>
    </location>
</feature>
<evidence type="ECO:0000313" key="2">
    <source>
        <dbReference type="EMBL" id="MFC4909260.1"/>
    </source>
</evidence>
<comment type="caution">
    <text evidence="2">The sequence shown here is derived from an EMBL/GenBank/DDBJ whole genome shotgun (WGS) entry which is preliminary data.</text>
</comment>
<dbReference type="CDD" id="cd06260">
    <property type="entry name" value="DUF820-like"/>
    <property type="match status" value="1"/>
</dbReference>
<evidence type="ECO:0000313" key="3">
    <source>
        <dbReference type="Proteomes" id="UP001595872"/>
    </source>
</evidence>
<dbReference type="SUPFAM" id="SSF52980">
    <property type="entry name" value="Restriction endonuclease-like"/>
    <property type="match status" value="1"/>
</dbReference>
<dbReference type="Proteomes" id="UP001595872">
    <property type="component" value="Unassembled WGS sequence"/>
</dbReference>
<keyword evidence="2" id="KW-0540">Nuclease</keyword>
<dbReference type="RefSeq" id="WP_378256631.1">
    <property type="nucleotide sequence ID" value="NZ_JBHSIT010000005.1"/>
</dbReference>
<protein>
    <submittedName>
        <fullName evidence="2">Uma2 family endonuclease</fullName>
    </submittedName>
</protein>
<dbReference type="Gene3D" id="3.90.1570.10">
    <property type="entry name" value="tt1808, chain A"/>
    <property type="match status" value="1"/>
</dbReference>
<keyword evidence="2" id="KW-0255">Endonuclease</keyword>
<keyword evidence="2" id="KW-0378">Hydrolase</keyword>
<dbReference type="PANTHER" id="PTHR35400:SF3">
    <property type="entry name" value="SLL1072 PROTEIN"/>
    <property type="match status" value="1"/>
</dbReference>
<gene>
    <name evidence="2" type="ORF">ACFPCY_18200</name>
</gene>
<dbReference type="InterPro" id="IPR012296">
    <property type="entry name" value="Nuclease_put_TT1808"/>
</dbReference>
<name>A0ABV9TYK3_9ACTN</name>
<dbReference type="GO" id="GO:0004519">
    <property type="term" value="F:endonuclease activity"/>
    <property type="evidence" value="ECO:0007669"/>
    <property type="project" value="UniProtKB-KW"/>
</dbReference>
<sequence>MHDGIFNEETRAKALEELARFGESKGFTFSKFESLGDEIIMLAGTRWEHDGIIDLIKEQVPRGRFCKLSSVDLLLTSDPGEPVPALVVVPDQLKPGAKPWAHETELLVEVVSQRNYREDYHGKRRRYAESGAPQYLLVDPREGVCVLHDGPQKAEGKYRNVTKSVFGESIRGLLCMDGRDLDTSEFPRYV</sequence>
<dbReference type="EMBL" id="JBHSIT010000005">
    <property type="protein sequence ID" value="MFC4909260.1"/>
    <property type="molecule type" value="Genomic_DNA"/>
</dbReference>
<dbReference type="PANTHER" id="PTHR35400">
    <property type="entry name" value="SLR1083 PROTEIN"/>
    <property type="match status" value="1"/>
</dbReference>
<organism evidence="2 3">
    <name type="scientific">Actinomadura gamaensis</name>
    <dbReference type="NCBI Taxonomy" id="1763541"/>
    <lineage>
        <taxon>Bacteria</taxon>
        <taxon>Bacillati</taxon>
        <taxon>Actinomycetota</taxon>
        <taxon>Actinomycetes</taxon>
        <taxon>Streptosporangiales</taxon>
        <taxon>Thermomonosporaceae</taxon>
        <taxon>Actinomadura</taxon>
    </lineage>
</organism>
<dbReference type="InterPro" id="IPR008538">
    <property type="entry name" value="Uma2"/>
</dbReference>
<dbReference type="Pfam" id="PF05685">
    <property type="entry name" value="Uma2"/>
    <property type="match status" value="1"/>
</dbReference>
<dbReference type="InterPro" id="IPR011335">
    <property type="entry name" value="Restrct_endonuc-II-like"/>
</dbReference>
<proteinExistence type="predicted"/>